<name>A0A1Y9TMA5_9RHOD</name>
<dbReference type="NCBIfam" id="TIGR00566">
    <property type="entry name" value="trpG_papA"/>
    <property type="match status" value="1"/>
</dbReference>
<dbReference type="GO" id="GO:0005829">
    <property type="term" value="C:cytosol"/>
    <property type="evidence" value="ECO:0007669"/>
    <property type="project" value="TreeGrafter"/>
</dbReference>
<dbReference type="InterPro" id="IPR050472">
    <property type="entry name" value="Anth_synth/Amidotransfase"/>
</dbReference>
<keyword evidence="5" id="KW-0057">Aromatic amino acid biosynthesis</keyword>
<dbReference type="PRINTS" id="PR00096">
    <property type="entry name" value="GATASE"/>
</dbReference>
<protein>
    <recommendedName>
        <fullName evidence="4">Anthranilate synthase component 2</fullName>
        <ecNumber evidence="3">4.1.3.27</ecNumber>
    </recommendedName>
    <alternativeName>
        <fullName evidence="7">Anthranilate synthase, glutamine amidotransferase component</fullName>
    </alternativeName>
</protein>
<proteinExistence type="predicted"/>
<dbReference type="InterPro" id="IPR017926">
    <property type="entry name" value="GATASE"/>
</dbReference>
<dbReference type="FunFam" id="3.40.50.880:FF:000003">
    <property type="entry name" value="Anthranilate synthase component II"/>
    <property type="match status" value="1"/>
</dbReference>
<keyword evidence="9" id="KW-0150">Chloroplast</keyword>
<dbReference type="GO" id="GO:0000162">
    <property type="term" value="P:L-tryptophan biosynthetic process"/>
    <property type="evidence" value="ECO:0007669"/>
    <property type="project" value="UniProtKB-KW"/>
</dbReference>
<gene>
    <name evidence="9" type="primary">trpG</name>
</gene>
<dbReference type="PROSITE" id="PS51273">
    <property type="entry name" value="GATASE_TYPE_1"/>
    <property type="match status" value="1"/>
</dbReference>
<evidence type="ECO:0000256" key="3">
    <source>
        <dbReference type="ARBA" id="ARBA00012266"/>
    </source>
</evidence>
<evidence type="ECO:0000256" key="1">
    <source>
        <dbReference type="ARBA" id="ARBA00004873"/>
    </source>
</evidence>
<evidence type="ECO:0000313" key="9">
    <source>
        <dbReference type="EMBL" id="ARO90790.1"/>
    </source>
</evidence>
<sequence>MILIIDNYDSFTYNLVQLVEELGYVTQVYRNDEINVDRVVDLNPEKIIISPGPGFPYESGVCFDIIKHFSSMLPILGICLGHQIIASLHGAKVIQAQECVHGKMSKIFHNNSGIFAQLDNPFLAIRYHSLIVEKNNLPNNIKITAWTQDQYIMGFKVEGFPNLQGLQFHPESLWTEYGKTLVNNFLTDK</sequence>
<dbReference type="CDD" id="cd01743">
    <property type="entry name" value="GATase1_Anthranilate_Synthase"/>
    <property type="match status" value="1"/>
</dbReference>
<evidence type="ECO:0000256" key="7">
    <source>
        <dbReference type="ARBA" id="ARBA00082672"/>
    </source>
</evidence>
<dbReference type="InterPro" id="IPR006221">
    <property type="entry name" value="TrpG/PapA_dom"/>
</dbReference>
<evidence type="ECO:0000256" key="4">
    <source>
        <dbReference type="ARBA" id="ARBA00020654"/>
    </source>
</evidence>
<keyword evidence="5" id="KW-0822">Tryptophan biosynthesis</keyword>
<comment type="subunit">
    <text evidence="2">Tetramer of two components I and two components II.</text>
</comment>
<dbReference type="EC" id="4.1.3.27" evidence="3"/>
<dbReference type="SUPFAM" id="SSF52317">
    <property type="entry name" value="Class I glutamine amidotransferase-like"/>
    <property type="match status" value="1"/>
</dbReference>
<dbReference type="GO" id="GO:0004049">
    <property type="term" value="F:anthranilate synthase activity"/>
    <property type="evidence" value="ECO:0007669"/>
    <property type="project" value="UniProtKB-EC"/>
</dbReference>
<comment type="pathway">
    <text evidence="1">Amino-acid biosynthesis; L-tryptophan biosynthesis; L-tryptophan from chorismate: step 1/5.</text>
</comment>
<dbReference type="PRINTS" id="PR00099">
    <property type="entry name" value="CPSGATASE"/>
</dbReference>
<dbReference type="EMBL" id="KY709209">
    <property type="protein sequence ID" value="ARO90790.1"/>
    <property type="molecule type" value="Genomic_DNA"/>
</dbReference>
<dbReference type="Pfam" id="PF00117">
    <property type="entry name" value="GATase"/>
    <property type="match status" value="1"/>
</dbReference>
<evidence type="ECO:0000256" key="6">
    <source>
        <dbReference type="ARBA" id="ARBA00022962"/>
    </source>
</evidence>
<dbReference type="PANTHER" id="PTHR43418:SF4">
    <property type="entry name" value="MULTIFUNCTIONAL TRYPTOPHAN BIOSYNTHESIS PROTEIN"/>
    <property type="match status" value="1"/>
</dbReference>
<dbReference type="PRINTS" id="PR00097">
    <property type="entry name" value="ANTSNTHASEII"/>
</dbReference>
<dbReference type="PANTHER" id="PTHR43418">
    <property type="entry name" value="MULTIFUNCTIONAL TRYPTOPHAN BIOSYNTHESIS PROTEIN-RELATED"/>
    <property type="match status" value="1"/>
</dbReference>
<geneLocation type="chloroplast" evidence="9"/>
<keyword evidence="5" id="KW-0028">Amino-acid biosynthesis</keyword>
<dbReference type="Gene3D" id="3.40.50.880">
    <property type="match status" value="1"/>
</dbReference>
<feature type="domain" description="Glutamine amidotransferase" evidence="8">
    <location>
        <begin position="3"/>
        <end position="187"/>
    </location>
</feature>
<evidence type="ECO:0000256" key="2">
    <source>
        <dbReference type="ARBA" id="ARBA00011743"/>
    </source>
</evidence>
<dbReference type="RefSeq" id="YP_009370301.1">
    <property type="nucleotide sequence ID" value="NC_034787.1"/>
</dbReference>
<keyword evidence="9" id="KW-0934">Plastid</keyword>
<reference evidence="9" key="1">
    <citation type="submission" date="2017-03" db="EMBL/GenBank/DDBJ databases">
        <title>The new red algal subphylum Proteorhodophytina comprises the largest and most divergent plastid genomes known.</title>
        <authorList>
            <person name="Munoz-Gomez S.A."/>
            <person name="Mejia-Franco F.G."/>
            <person name="Durnin K."/>
            <person name="Morgan C."/>
            <person name="Grisdale C.J."/>
            <person name="Archibald J.M."/>
            <person name="Slamovits C.H."/>
        </authorList>
    </citation>
    <scope>NUCLEOTIDE SEQUENCE</scope>
    <source>
        <strain evidence="9">NIES-2742</strain>
    </source>
</reference>
<dbReference type="GeneID" id="32887487"/>
<evidence type="ECO:0000256" key="5">
    <source>
        <dbReference type="ARBA" id="ARBA00022822"/>
    </source>
</evidence>
<accession>A0A1Y9TMA5</accession>
<keyword evidence="6" id="KW-0315">Glutamine amidotransferase</keyword>
<dbReference type="AlphaFoldDB" id="A0A1Y9TMA5"/>
<organism evidence="9">
    <name type="scientific">Bulboplastis apyrenoidosa</name>
    <dbReference type="NCBI Taxonomy" id="1070855"/>
    <lineage>
        <taxon>Eukaryota</taxon>
        <taxon>Rhodophyta</taxon>
        <taxon>Rhodellophyceae</taxon>
        <taxon>Dixoniellales</taxon>
        <taxon>Dixoniellaceae</taxon>
        <taxon>Bulboplastis</taxon>
    </lineage>
</organism>
<dbReference type="InterPro" id="IPR029062">
    <property type="entry name" value="Class_I_gatase-like"/>
</dbReference>
<evidence type="ECO:0000259" key="8">
    <source>
        <dbReference type="Pfam" id="PF00117"/>
    </source>
</evidence>